<keyword evidence="2" id="KW-1185">Reference proteome</keyword>
<dbReference type="AlphaFoldDB" id="A0A6A6DCY8"/>
<evidence type="ECO:0000313" key="2">
    <source>
        <dbReference type="Proteomes" id="UP000800200"/>
    </source>
</evidence>
<dbReference type="OrthoDB" id="3789336at2759"/>
<protein>
    <submittedName>
        <fullName evidence="1">Uncharacterized protein</fullName>
    </submittedName>
</protein>
<feature type="non-terminal residue" evidence="1">
    <location>
        <position position="1"/>
    </location>
</feature>
<accession>A0A6A6DCY8</accession>
<gene>
    <name evidence="1" type="ORF">K469DRAFT_603529</name>
</gene>
<organism evidence="1 2">
    <name type="scientific">Zopfia rhizophila CBS 207.26</name>
    <dbReference type="NCBI Taxonomy" id="1314779"/>
    <lineage>
        <taxon>Eukaryota</taxon>
        <taxon>Fungi</taxon>
        <taxon>Dikarya</taxon>
        <taxon>Ascomycota</taxon>
        <taxon>Pezizomycotina</taxon>
        <taxon>Dothideomycetes</taxon>
        <taxon>Dothideomycetes incertae sedis</taxon>
        <taxon>Zopfiaceae</taxon>
        <taxon>Zopfia</taxon>
    </lineage>
</organism>
<sequence length="59" mass="6691">PQLVVISAVGLRQLAIVGMREHTRLRLPLEIKKHEKALKFPIFQTLAEECCTKGRNVPL</sequence>
<name>A0A6A6DCY8_9PEZI</name>
<proteinExistence type="predicted"/>
<dbReference type="Proteomes" id="UP000800200">
    <property type="component" value="Unassembled WGS sequence"/>
</dbReference>
<reference evidence="1" key="1">
    <citation type="journal article" date="2020" name="Stud. Mycol.">
        <title>101 Dothideomycetes genomes: a test case for predicting lifestyles and emergence of pathogens.</title>
        <authorList>
            <person name="Haridas S."/>
            <person name="Albert R."/>
            <person name="Binder M."/>
            <person name="Bloem J."/>
            <person name="Labutti K."/>
            <person name="Salamov A."/>
            <person name="Andreopoulos B."/>
            <person name="Baker S."/>
            <person name="Barry K."/>
            <person name="Bills G."/>
            <person name="Bluhm B."/>
            <person name="Cannon C."/>
            <person name="Castanera R."/>
            <person name="Culley D."/>
            <person name="Daum C."/>
            <person name="Ezra D."/>
            <person name="Gonzalez J."/>
            <person name="Henrissat B."/>
            <person name="Kuo A."/>
            <person name="Liang C."/>
            <person name="Lipzen A."/>
            <person name="Lutzoni F."/>
            <person name="Magnuson J."/>
            <person name="Mondo S."/>
            <person name="Nolan M."/>
            <person name="Ohm R."/>
            <person name="Pangilinan J."/>
            <person name="Park H.-J."/>
            <person name="Ramirez L."/>
            <person name="Alfaro M."/>
            <person name="Sun H."/>
            <person name="Tritt A."/>
            <person name="Yoshinaga Y."/>
            <person name="Zwiers L.-H."/>
            <person name="Turgeon B."/>
            <person name="Goodwin S."/>
            <person name="Spatafora J."/>
            <person name="Crous P."/>
            <person name="Grigoriev I."/>
        </authorList>
    </citation>
    <scope>NUCLEOTIDE SEQUENCE</scope>
    <source>
        <strain evidence="1">CBS 207.26</strain>
    </source>
</reference>
<evidence type="ECO:0000313" key="1">
    <source>
        <dbReference type="EMBL" id="KAF2177331.1"/>
    </source>
</evidence>
<dbReference type="EMBL" id="ML994689">
    <property type="protein sequence ID" value="KAF2177331.1"/>
    <property type="molecule type" value="Genomic_DNA"/>
</dbReference>